<dbReference type="GO" id="GO:0016020">
    <property type="term" value="C:membrane"/>
    <property type="evidence" value="ECO:0007669"/>
    <property type="project" value="UniProtKB-UniRule"/>
</dbReference>
<dbReference type="InterPro" id="IPR005330">
    <property type="entry name" value="MHYT_dom"/>
</dbReference>
<feature type="transmembrane region" description="Helical" evidence="1">
    <location>
        <begin position="17"/>
        <end position="37"/>
    </location>
</feature>
<evidence type="ECO:0000259" key="3">
    <source>
        <dbReference type="PROSITE" id="PS50924"/>
    </source>
</evidence>
<evidence type="ECO:0000256" key="1">
    <source>
        <dbReference type="PROSITE-ProRule" id="PRU00244"/>
    </source>
</evidence>
<dbReference type="PANTHER" id="PTHR35152">
    <property type="entry name" value="DOMAIN SIGNALLING PROTEIN, PUTATIVE (AFU_ORTHOLOGUE AFUA_5G11310)-RELATED"/>
    <property type="match status" value="1"/>
</dbReference>
<dbReference type="Pfam" id="PF03707">
    <property type="entry name" value="MHYT"/>
    <property type="match status" value="3"/>
</dbReference>
<feature type="transmembrane region" description="Helical" evidence="1">
    <location>
        <begin position="115"/>
        <end position="133"/>
    </location>
</feature>
<comment type="caution">
    <text evidence="4">The sequence shown here is derived from an EMBL/GenBank/DDBJ whole genome shotgun (WGS) entry which is preliminary data.</text>
</comment>
<feature type="transmembrane region" description="Helical" evidence="1">
    <location>
        <begin position="49"/>
        <end position="70"/>
    </location>
</feature>
<protein>
    <submittedName>
        <fullName evidence="4">NO-binding membrane sensor protein with MHYT domain</fullName>
    </submittedName>
</protein>
<dbReference type="EMBL" id="VFOZ01000001">
    <property type="protein sequence ID" value="TQM00061.1"/>
    <property type="molecule type" value="Genomic_DNA"/>
</dbReference>
<feature type="transmembrane region" description="Helical" evidence="1">
    <location>
        <begin position="145"/>
        <end position="169"/>
    </location>
</feature>
<dbReference type="PROSITE" id="PS50924">
    <property type="entry name" value="MHYT"/>
    <property type="match status" value="1"/>
</dbReference>
<evidence type="ECO:0000313" key="4">
    <source>
        <dbReference type="EMBL" id="TQM00061.1"/>
    </source>
</evidence>
<feature type="transmembrane region" description="Helical" evidence="1">
    <location>
        <begin position="82"/>
        <end position="108"/>
    </location>
</feature>
<evidence type="ECO:0000313" key="5">
    <source>
        <dbReference type="Proteomes" id="UP000316096"/>
    </source>
</evidence>
<name>A0A543CSS3_9ACTN</name>
<reference evidence="4 5" key="1">
    <citation type="submission" date="2019-06" db="EMBL/GenBank/DDBJ databases">
        <title>Sequencing the genomes of 1000 actinobacteria strains.</title>
        <authorList>
            <person name="Klenk H.-P."/>
        </authorList>
    </citation>
    <scope>NUCLEOTIDE SEQUENCE [LARGE SCALE GENOMIC DNA]</scope>
    <source>
        <strain evidence="4 5">DSM 102200</strain>
    </source>
</reference>
<dbReference type="Proteomes" id="UP000316096">
    <property type="component" value="Unassembled WGS sequence"/>
</dbReference>
<dbReference type="OrthoDB" id="3763366at2"/>
<keyword evidence="1" id="KW-1133">Transmembrane helix</keyword>
<sequence>MAVAHLNDFALGWFTPVLAYAASVTGSLFGLLCTVRAQQFRSSGQHVRWLLLAALAIGGTGIWLMHFSAMMGFGVRGSVVRYGILLTGGSAIVAVVVVGCGLFIVGYGEPTRKKVIWGGVFTGLGIAGMHYMGMAGMRVHGEISYSVPLVAASLLIAIVAATVALWFTVSLRTPAALTAAALIMGIAVCGMHYTGMAALRVRLVPDAQTVTGVDPISFMVPVIVVAFIILTVLLLAVITGPTTEDVEIRNQLFERPPSAFSPVDLLTGPQMPHAQSGQHGPYDQPGPHDQSGQQPGQHRTHHN</sequence>
<feature type="transmembrane region" description="Helical" evidence="1">
    <location>
        <begin position="176"/>
        <end position="196"/>
    </location>
</feature>
<evidence type="ECO:0000256" key="2">
    <source>
        <dbReference type="SAM" id="MobiDB-lite"/>
    </source>
</evidence>
<gene>
    <name evidence="4" type="ORF">FB559_5766</name>
</gene>
<dbReference type="AlphaFoldDB" id="A0A543CSS3"/>
<keyword evidence="5" id="KW-1185">Reference proteome</keyword>
<feature type="transmembrane region" description="Helical" evidence="1">
    <location>
        <begin position="216"/>
        <end position="239"/>
    </location>
</feature>
<proteinExistence type="predicted"/>
<organism evidence="4 5">
    <name type="scientific">Actinoallomurus bryophytorum</name>
    <dbReference type="NCBI Taxonomy" id="1490222"/>
    <lineage>
        <taxon>Bacteria</taxon>
        <taxon>Bacillati</taxon>
        <taxon>Actinomycetota</taxon>
        <taxon>Actinomycetes</taxon>
        <taxon>Streptosporangiales</taxon>
        <taxon>Thermomonosporaceae</taxon>
        <taxon>Actinoallomurus</taxon>
    </lineage>
</organism>
<feature type="domain" description="MHYT" evidence="3">
    <location>
        <begin position="11"/>
        <end position="202"/>
    </location>
</feature>
<accession>A0A543CSS3</accession>
<keyword evidence="1" id="KW-0812">Transmembrane</keyword>
<feature type="region of interest" description="Disordered" evidence="2">
    <location>
        <begin position="264"/>
        <end position="303"/>
    </location>
</feature>
<dbReference type="PANTHER" id="PTHR35152:SF1">
    <property type="entry name" value="DOMAIN SIGNALLING PROTEIN, PUTATIVE (AFU_ORTHOLOGUE AFUA_5G11310)-RELATED"/>
    <property type="match status" value="1"/>
</dbReference>
<keyword evidence="1" id="KW-0472">Membrane</keyword>